<dbReference type="InterPro" id="IPR025672">
    <property type="entry name" value="Sigma_reg_C_dom"/>
</dbReference>
<dbReference type="Proteomes" id="UP000218887">
    <property type="component" value="Unassembled WGS sequence"/>
</dbReference>
<keyword evidence="2" id="KW-0812">Transmembrane</keyword>
<accession>A0A2A2IE10</accession>
<dbReference type="Pfam" id="PF13791">
    <property type="entry name" value="Sigma_reg_C"/>
    <property type="match status" value="1"/>
</dbReference>
<evidence type="ECO:0000313" key="6">
    <source>
        <dbReference type="Proteomes" id="UP000218887"/>
    </source>
</evidence>
<dbReference type="OrthoDB" id="2730366at2"/>
<sequence length="378" mass="44055">MNENKNDDEWKEKLRKFEAGELSPSESEEFEVELNKLEVLQQHMDDQQEEVKRKRKNKKPTKQLNLRKTKWKLRMEQIGTIIAAFLLFTIISSLLTNLFFMTGDRQVLYDDVVKRVYDITKPGISISGSSGSISPYFTKNDTYTIDKQVGSGYRVMGELSTKHFFSRLFVEDKYVVDSAEMPRFYYLNHEIPEKKLNNEWSALDKIADVSVSNVYITFDQMYSTEDVHNLFNDYDVEILFYPVDTGGEDALNYDPIGFSNEPMWLESDWILESETKEGNESTASYAAPNFEYGDTEVLQTQFMKVLYFLNDYSKQTREINYNLRSKVLSSAISYLEEKGVKHYGAVITGPTSEIMKMQGQEFIHAIDIDESEFYNWNK</sequence>
<feature type="domain" description="Sigma factor regulator C-terminal" evidence="3">
    <location>
        <begin position="203"/>
        <end position="370"/>
    </location>
</feature>
<dbReference type="EMBL" id="NPOA01000007">
    <property type="protein sequence ID" value="PAV29370.1"/>
    <property type="molecule type" value="Genomic_DNA"/>
</dbReference>
<feature type="transmembrane region" description="Helical" evidence="2">
    <location>
        <begin position="78"/>
        <end position="100"/>
    </location>
</feature>
<protein>
    <recommendedName>
        <fullName evidence="7">Sigma factor regulator C-terminal domain-containing protein</fullName>
    </recommendedName>
</protein>
<reference evidence="5 6" key="1">
    <citation type="submission" date="2017-08" db="EMBL/GenBank/DDBJ databases">
        <title>Virgibacillus indicus sp. nov. and Virgibacillus profoundi sp. nov, two moderately halophilic bacteria isolated from marine sediment by using the Microfluidic Streak Plate.</title>
        <authorList>
            <person name="Xu B."/>
            <person name="Hu B."/>
            <person name="Wang J."/>
            <person name="Zhu Y."/>
            <person name="Huang L."/>
            <person name="Du W."/>
            <person name="Huang Y."/>
        </authorList>
    </citation>
    <scope>NUCLEOTIDE SEQUENCE [LARGE SCALE GENOMIC DNA]</scope>
    <source>
        <strain evidence="5 6">IO3-P3-H5</strain>
    </source>
</reference>
<dbReference type="RefSeq" id="WP_095655573.1">
    <property type="nucleotide sequence ID" value="NZ_NPOA01000007.1"/>
</dbReference>
<feature type="coiled-coil region" evidence="1">
    <location>
        <begin position="30"/>
        <end position="57"/>
    </location>
</feature>
<keyword evidence="2" id="KW-1133">Transmembrane helix</keyword>
<evidence type="ECO:0000259" key="4">
    <source>
        <dbReference type="Pfam" id="PF13800"/>
    </source>
</evidence>
<gene>
    <name evidence="5" type="ORF">CIL05_10900</name>
</gene>
<evidence type="ECO:0000256" key="1">
    <source>
        <dbReference type="SAM" id="Coils"/>
    </source>
</evidence>
<evidence type="ECO:0000313" key="5">
    <source>
        <dbReference type="EMBL" id="PAV29370.1"/>
    </source>
</evidence>
<keyword evidence="2" id="KW-0472">Membrane</keyword>
<evidence type="ECO:0008006" key="7">
    <source>
        <dbReference type="Google" id="ProtNLM"/>
    </source>
</evidence>
<evidence type="ECO:0000259" key="3">
    <source>
        <dbReference type="Pfam" id="PF13791"/>
    </source>
</evidence>
<organism evidence="5 6">
    <name type="scientific">Virgibacillus profundi</name>
    <dbReference type="NCBI Taxonomy" id="2024555"/>
    <lineage>
        <taxon>Bacteria</taxon>
        <taxon>Bacillati</taxon>
        <taxon>Bacillota</taxon>
        <taxon>Bacilli</taxon>
        <taxon>Bacillales</taxon>
        <taxon>Bacillaceae</taxon>
        <taxon>Virgibacillus</taxon>
    </lineage>
</organism>
<comment type="caution">
    <text evidence="5">The sequence shown here is derived from an EMBL/GenBank/DDBJ whole genome shotgun (WGS) entry which is preliminary data.</text>
</comment>
<keyword evidence="6" id="KW-1185">Reference proteome</keyword>
<feature type="domain" description="Sigma factor regulator N-terminal" evidence="4">
    <location>
        <begin position="66"/>
        <end position="150"/>
    </location>
</feature>
<dbReference type="Pfam" id="PF13800">
    <property type="entry name" value="Sigma_reg_N"/>
    <property type="match status" value="1"/>
</dbReference>
<dbReference type="InterPro" id="IPR029101">
    <property type="entry name" value="Sigma_reg_N"/>
</dbReference>
<keyword evidence="1" id="KW-0175">Coiled coil</keyword>
<evidence type="ECO:0000256" key="2">
    <source>
        <dbReference type="SAM" id="Phobius"/>
    </source>
</evidence>
<proteinExistence type="predicted"/>
<dbReference type="AlphaFoldDB" id="A0A2A2IE10"/>
<name>A0A2A2IE10_9BACI</name>